<gene>
    <name evidence="2" type="ORF">UFOVP707_45</name>
</gene>
<name>A0A6J5NNS3_9CAUD</name>
<dbReference type="EMBL" id="LR796684">
    <property type="protein sequence ID" value="CAB4159031.1"/>
    <property type="molecule type" value="Genomic_DNA"/>
</dbReference>
<accession>A0A6J5NNS3</accession>
<protein>
    <submittedName>
        <fullName evidence="2">Uncharacterized protein</fullName>
    </submittedName>
</protein>
<organism evidence="2">
    <name type="scientific">uncultured Caudovirales phage</name>
    <dbReference type="NCBI Taxonomy" id="2100421"/>
    <lineage>
        <taxon>Viruses</taxon>
        <taxon>Duplodnaviria</taxon>
        <taxon>Heunggongvirae</taxon>
        <taxon>Uroviricota</taxon>
        <taxon>Caudoviricetes</taxon>
        <taxon>Peduoviridae</taxon>
        <taxon>Maltschvirus</taxon>
        <taxon>Maltschvirus maltsch</taxon>
    </lineage>
</organism>
<reference evidence="2" key="1">
    <citation type="submission" date="2020-04" db="EMBL/GenBank/DDBJ databases">
        <authorList>
            <person name="Chiriac C."/>
            <person name="Salcher M."/>
            <person name="Ghai R."/>
            <person name="Kavagutti S V."/>
        </authorList>
    </citation>
    <scope>NUCLEOTIDE SEQUENCE</scope>
</reference>
<feature type="compositionally biased region" description="Low complexity" evidence="1">
    <location>
        <begin position="222"/>
        <end position="234"/>
    </location>
</feature>
<feature type="region of interest" description="Disordered" evidence="1">
    <location>
        <begin position="204"/>
        <end position="263"/>
    </location>
</feature>
<evidence type="ECO:0000256" key="1">
    <source>
        <dbReference type="SAM" id="MobiDB-lite"/>
    </source>
</evidence>
<feature type="compositionally biased region" description="Polar residues" evidence="1">
    <location>
        <begin position="235"/>
        <end position="249"/>
    </location>
</feature>
<feature type="compositionally biased region" description="Pro residues" evidence="1">
    <location>
        <begin position="207"/>
        <end position="221"/>
    </location>
</feature>
<evidence type="ECO:0000313" key="2">
    <source>
        <dbReference type="EMBL" id="CAB4159031.1"/>
    </source>
</evidence>
<proteinExistence type="predicted"/>
<sequence length="263" mass="29140">MIQWMGGADEEQYTAAGLTPGTEQSWLQLMKQRRAIPQWVNSRDDLEAQQGGWERRDGVWVQASTNNDAFRTAREAMLNQMKQRQGDYFKAGMPTDQYEAGYQRWQADVNSAEQRLLGSMKIQANATNWNDLGFNRRRNGELFERQLDLLATQSAPGGFSDFSRMNTPDFARGLDDYQMWAADGGKAKYGAQDLQRFRELVTAPRAPTTPSPASVSPPTPQTAPTTPAAPSITSQQPGFSPNGTLQTAYSRKGLLGGALNRPG</sequence>